<evidence type="ECO:0000256" key="1">
    <source>
        <dbReference type="ARBA" id="ARBA00009674"/>
    </source>
</evidence>
<dbReference type="GO" id="GO:0042803">
    <property type="term" value="F:protein homodimerization activity"/>
    <property type="evidence" value="ECO:0007669"/>
    <property type="project" value="TreeGrafter"/>
</dbReference>
<evidence type="ECO:0000313" key="6">
    <source>
        <dbReference type="Proteomes" id="UP000315295"/>
    </source>
</evidence>
<dbReference type="GO" id="GO:0043328">
    <property type="term" value="P:protein transport to vacuole involved in ubiquitin-dependent protein catabolic process via the multivesicular body sorting pathway"/>
    <property type="evidence" value="ECO:0007669"/>
    <property type="project" value="TreeGrafter"/>
</dbReference>
<protein>
    <recommendedName>
        <fullName evidence="4">ESCRT-II complex subunit VPS25</fullName>
    </recommendedName>
</protein>
<dbReference type="PANTHER" id="PTHR13149:SF0">
    <property type="entry name" value="VACUOLAR PROTEIN-SORTING-ASSOCIATED PROTEIN 25"/>
    <property type="match status" value="1"/>
</dbReference>
<reference evidence="5 6" key="1">
    <citation type="journal article" date="2019" name="G3 (Bethesda)">
        <title>Sequencing of a Wild Apple (Malus baccata) Genome Unravels the Differences Between Cultivated and Wild Apple Species Regarding Disease Resistance and Cold Tolerance.</title>
        <authorList>
            <person name="Chen X."/>
        </authorList>
    </citation>
    <scope>NUCLEOTIDE SEQUENCE [LARGE SCALE GENOMIC DNA]</scope>
    <source>
        <strain evidence="6">cv. Shandingzi</strain>
        <tissue evidence="5">Leaves</tissue>
    </source>
</reference>
<evidence type="ECO:0000256" key="2">
    <source>
        <dbReference type="ARBA" id="ARBA00022448"/>
    </source>
</evidence>
<evidence type="ECO:0000256" key="4">
    <source>
        <dbReference type="ARBA" id="ARBA00030094"/>
    </source>
</evidence>
<evidence type="ECO:0000313" key="5">
    <source>
        <dbReference type="EMBL" id="TQD71044.1"/>
    </source>
</evidence>
<dbReference type="Pfam" id="PF05871">
    <property type="entry name" value="ESCRT-II"/>
    <property type="match status" value="1"/>
</dbReference>
<comment type="similarity">
    <text evidence="1">Belongs to the VPS25 family.</text>
</comment>
<keyword evidence="3" id="KW-0653">Protein transport</keyword>
<dbReference type="Gene3D" id="1.10.10.10">
    <property type="entry name" value="Winged helix-like DNA-binding domain superfamily/Winged helix DNA-binding domain"/>
    <property type="match status" value="1"/>
</dbReference>
<name>A0A540K9Y9_MALBA</name>
<dbReference type="FunFam" id="1.10.10.10:FF:000141">
    <property type="entry name" value="vacuolar protein-sorting-associated protein 25"/>
    <property type="match status" value="1"/>
</dbReference>
<comment type="caution">
    <text evidence="5">The sequence shown here is derived from an EMBL/GenBank/DDBJ whole genome shotgun (WGS) entry which is preliminary data.</text>
</comment>
<dbReference type="PANTHER" id="PTHR13149">
    <property type="entry name" value="VACUOLAR PROTEIN SORTING-ASSOCIATED PROTEIN VPS25"/>
    <property type="match status" value="1"/>
</dbReference>
<dbReference type="EMBL" id="VIEB01001630">
    <property type="protein sequence ID" value="TQD71044.1"/>
    <property type="molecule type" value="Genomic_DNA"/>
</dbReference>
<dbReference type="STRING" id="106549.A0A540K9Y9"/>
<accession>A0A540K9Y9</accession>
<dbReference type="SUPFAM" id="SSF46785">
    <property type="entry name" value="Winged helix' DNA-binding domain"/>
    <property type="match status" value="1"/>
</dbReference>
<dbReference type="InterPro" id="IPR008570">
    <property type="entry name" value="ESCRT-II_cplx_Vps25-sub"/>
</dbReference>
<dbReference type="AlphaFoldDB" id="A0A540K9Y9"/>
<dbReference type="Proteomes" id="UP000315295">
    <property type="component" value="Unassembled WGS sequence"/>
</dbReference>
<dbReference type="GO" id="GO:0016236">
    <property type="term" value="P:macroautophagy"/>
    <property type="evidence" value="ECO:0007669"/>
    <property type="project" value="UniProtKB-ARBA"/>
</dbReference>
<keyword evidence="2" id="KW-0813">Transport</keyword>
<dbReference type="GO" id="GO:0005198">
    <property type="term" value="F:structural molecule activity"/>
    <property type="evidence" value="ECO:0007669"/>
    <property type="project" value="TreeGrafter"/>
</dbReference>
<dbReference type="InterPro" id="IPR036390">
    <property type="entry name" value="WH_DNA-bd_sf"/>
</dbReference>
<dbReference type="GO" id="GO:0000814">
    <property type="term" value="C:ESCRT II complex"/>
    <property type="evidence" value="ECO:0007669"/>
    <property type="project" value="InterPro"/>
</dbReference>
<gene>
    <name evidence="5" type="ORF">C1H46_043421</name>
</gene>
<sequence>MQKLGDFKLPQFFNYPPYFTLQPGRAEWLDKGRRKCLVLWHRIQDWANIVLDFVKDNGLEDSVMTVEEIRSGIESRGTELHGIDRMVLMRALKLLEQKGKLAIFKGTTGDDEGLKFSI</sequence>
<organism evidence="5 6">
    <name type="scientific">Malus baccata</name>
    <name type="common">Siberian crab apple</name>
    <name type="synonym">Pyrus baccata</name>
    <dbReference type="NCBI Taxonomy" id="106549"/>
    <lineage>
        <taxon>Eukaryota</taxon>
        <taxon>Viridiplantae</taxon>
        <taxon>Streptophyta</taxon>
        <taxon>Embryophyta</taxon>
        <taxon>Tracheophyta</taxon>
        <taxon>Spermatophyta</taxon>
        <taxon>Magnoliopsida</taxon>
        <taxon>eudicotyledons</taxon>
        <taxon>Gunneridae</taxon>
        <taxon>Pentapetalae</taxon>
        <taxon>rosids</taxon>
        <taxon>fabids</taxon>
        <taxon>Rosales</taxon>
        <taxon>Rosaceae</taxon>
        <taxon>Amygdaloideae</taxon>
        <taxon>Maleae</taxon>
        <taxon>Malus</taxon>
    </lineage>
</organism>
<dbReference type="InterPro" id="IPR036388">
    <property type="entry name" value="WH-like_DNA-bd_sf"/>
</dbReference>
<proteinExistence type="inferred from homology"/>
<evidence type="ECO:0000256" key="3">
    <source>
        <dbReference type="ARBA" id="ARBA00022927"/>
    </source>
</evidence>
<keyword evidence="6" id="KW-1185">Reference proteome</keyword>